<organism evidence="3 4">
    <name type="scientific">Paenibacillus thailandensis</name>
    <dbReference type="NCBI Taxonomy" id="393250"/>
    <lineage>
        <taxon>Bacteria</taxon>
        <taxon>Bacillati</taxon>
        <taxon>Bacillota</taxon>
        <taxon>Bacilli</taxon>
        <taxon>Bacillales</taxon>
        <taxon>Paenibacillaceae</taxon>
        <taxon>Paenibacillus</taxon>
    </lineage>
</organism>
<dbReference type="EC" id="5.4.99.5" evidence="1 2"/>
<protein>
    <recommendedName>
        <fullName evidence="1 2">chorismate mutase</fullName>
        <ecNumber evidence="1 2">5.4.99.5</ecNumber>
    </recommendedName>
</protein>
<dbReference type="PIRSF" id="PIRSF005965">
    <property type="entry name" value="Chor_mut_AroH"/>
    <property type="match status" value="1"/>
</dbReference>
<keyword evidence="2" id="KW-0028">Amino-acid biosynthesis</keyword>
<proteinExistence type="predicted"/>
<evidence type="ECO:0000313" key="4">
    <source>
        <dbReference type="Proteomes" id="UP001597493"/>
    </source>
</evidence>
<accession>A0ABW5R0V6</accession>
<dbReference type="PANTHER" id="PTHR21164:SF0">
    <property type="entry name" value="CHORISMATE MUTASE AROH"/>
    <property type="match status" value="1"/>
</dbReference>
<dbReference type="EMBL" id="JBHUMY010000020">
    <property type="protein sequence ID" value="MFD2661961.1"/>
    <property type="molecule type" value="Genomic_DNA"/>
</dbReference>
<keyword evidence="2" id="KW-0057">Aromatic amino acid biosynthesis</keyword>
<evidence type="ECO:0000313" key="3">
    <source>
        <dbReference type="EMBL" id="MFD2661961.1"/>
    </source>
</evidence>
<dbReference type="RefSeq" id="WP_379275569.1">
    <property type="nucleotide sequence ID" value="NZ_JBHUGT010000029.1"/>
</dbReference>
<dbReference type="InterPro" id="IPR008243">
    <property type="entry name" value="Chorismate_mutase_AroH"/>
</dbReference>
<comment type="caution">
    <text evidence="3">The sequence shown here is derived from an EMBL/GenBank/DDBJ whole genome shotgun (WGS) entry which is preliminary data.</text>
</comment>
<dbReference type="Proteomes" id="UP001597493">
    <property type="component" value="Unassembled WGS sequence"/>
</dbReference>
<keyword evidence="2 3" id="KW-0413">Isomerase</keyword>
<gene>
    <name evidence="3" type="primary">aroH</name>
    <name evidence="3" type="ORF">ACFSW5_17025</name>
</gene>
<sequence length="122" mass="13299">MNVRGIRGAITVEANEKDLILNATLELTHKIVAENGIVPEDIACVFITVTNDIDDAFPASAVRQLEGWELVPLMCSLEVPVKGSLERCIRFMVLVNTDKSQAEIKHVYLGGAKALRPDLANA</sequence>
<comment type="catalytic activity">
    <reaction evidence="2">
        <text>chorismate = prephenate</text>
        <dbReference type="Rhea" id="RHEA:13897"/>
        <dbReference type="ChEBI" id="CHEBI:29748"/>
        <dbReference type="ChEBI" id="CHEBI:29934"/>
        <dbReference type="EC" id="5.4.99.5"/>
    </reaction>
</comment>
<dbReference type="Pfam" id="PF07736">
    <property type="entry name" value="CM_1"/>
    <property type="match status" value="1"/>
</dbReference>
<dbReference type="PANTHER" id="PTHR21164">
    <property type="entry name" value="CHORISMATE MUTASE"/>
    <property type="match status" value="1"/>
</dbReference>
<evidence type="ECO:0000256" key="2">
    <source>
        <dbReference type="PROSITE-ProRule" id="PRU00514"/>
    </source>
</evidence>
<dbReference type="GO" id="GO:0004106">
    <property type="term" value="F:chorismate mutase activity"/>
    <property type="evidence" value="ECO:0007669"/>
    <property type="project" value="UniProtKB-EC"/>
</dbReference>
<name>A0ABW5R0V6_9BACL</name>
<keyword evidence="4" id="KW-1185">Reference proteome</keyword>
<dbReference type="InterPro" id="IPR035959">
    <property type="entry name" value="RutC-like_sf"/>
</dbReference>
<dbReference type="Gene3D" id="3.30.1330.40">
    <property type="entry name" value="RutC-like"/>
    <property type="match status" value="1"/>
</dbReference>
<dbReference type="PROSITE" id="PS51167">
    <property type="entry name" value="CHORISMATE_MUT_1"/>
    <property type="match status" value="1"/>
</dbReference>
<dbReference type="CDD" id="cd02185">
    <property type="entry name" value="AroH"/>
    <property type="match status" value="1"/>
</dbReference>
<dbReference type="SUPFAM" id="SSF55298">
    <property type="entry name" value="YjgF-like"/>
    <property type="match status" value="1"/>
</dbReference>
<dbReference type="NCBIfam" id="TIGR01796">
    <property type="entry name" value="CM_mono_aroH"/>
    <property type="match status" value="1"/>
</dbReference>
<reference evidence="4" key="1">
    <citation type="journal article" date="2019" name="Int. J. Syst. Evol. Microbiol.">
        <title>The Global Catalogue of Microorganisms (GCM) 10K type strain sequencing project: providing services to taxonomists for standard genome sequencing and annotation.</title>
        <authorList>
            <consortium name="The Broad Institute Genomics Platform"/>
            <consortium name="The Broad Institute Genome Sequencing Center for Infectious Disease"/>
            <person name="Wu L."/>
            <person name="Ma J."/>
        </authorList>
    </citation>
    <scope>NUCLEOTIDE SEQUENCE [LARGE SCALE GENOMIC DNA]</scope>
    <source>
        <strain evidence="4">TISTR 1827</strain>
    </source>
</reference>
<evidence type="ECO:0000256" key="1">
    <source>
        <dbReference type="NCBIfam" id="TIGR01796"/>
    </source>
</evidence>